<gene>
    <name evidence="1" type="ORF">ACFOKJ_12605</name>
</gene>
<evidence type="ECO:0000313" key="2">
    <source>
        <dbReference type="Proteomes" id="UP001595636"/>
    </source>
</evidence>
<feature type="non-terminal residue" evidence="1">
    <location>
        <position position="156"/>
    </location>
</feature>
<dbReference type="Pfam" id="PF13384">
    <property type="entry name" value="HTH_23"/>
    <property type="match status" value="1"/>
</dbReference>
<dbReference type="Proteomes" id="UP001595636">
    <property type="component" value="Unassembled WGS sequence"/>
</dbReference>
<sequence length="156" mass="17670">MDTQSFQRLLAQLDSLSPKQKATLQLTLQTQPRHDVLAESLPDLLACPHCAAPAQQLIGWGWQRGLRRYRCKACLRTCNALSGTPLARLRKAEHWLDYGTALIQGRTVRDAAEQCGVSKNTAFLWRHRFLRKVAQHQATHESGVVEADETFFLESF</sequence>
<proteinExistence type="predicted"/>
<reference evidence="2" key="1">
    <citation type="journal article" date="2019" name="Int. J. Syst. Evol. Microbiol.">
        <title>The Global Catalogue of Microorganisms (GCM) 10K type strain sequencing project: providing services to taxonomists for standard genome sequencing and annotation.</title>
        <authorList>
            <consortium name="The Broad Institute Genomics Platform"/>
            <consortium name="The Broad Institute Genome Sequencing Center for Infectious Disease"/>
            <person name="Wu L."/>
            <person name="Ma J."/>
        </authorList>
    </citation>
    <scope>NUCLEOTIDE SEQUENCE [LARGE SCALE GENOMIC DNA]</scope>
    <source>
        <strain evidence="2">KCTC 42195</strain>
    </source>
</reference>
<evidence type="ECO:0000313" key="1">
    <source>
        <dbReference type="EMBL" id="MFC3626956.1"/>
    </source>
</evidence>
<keyword evidence="2" id="KW-1185">Reference proteome</keyword>
<dbReference type="EMBL" id="JBHRYH010000027">
    <property type="protein sequence ID" value="MFC3626956.1"/>
    <property type="molecule type" value="Genomic_DNA"/>
</dbReference>
<dbReference type="RefSeq" id="WP_390280123.1">
    <property type="nucleotide sequence ID" value="NZ_JBHRYH010000027.1"/>
</dbReference>
<organism evidence="1 2">
    <name type="scientific">Vogesella amnigena</name>
    <dbReference type="NCBI Taxonomy" id="1507449"/>
    <lineage>
        <taxon>Bacteria</taxon>
        <taxon>Pseudomonadati</taxon>
        <taxon>Pseudomonadota</taxon>
        <taxon>Betaproteobacteria</taxon>
        <taxon>Neisseriales</taxon>
        <taxon>Chromobacteriaceae</taxon>
        <taxon>Vogesella</taxon>
    </lineage>
</organism>
<accession>A0ABV7TW03</accession>
<name>A0ABV7TW03_9NEIS</name>
<protein>
    <submittedName>
        <fullName evidence="1">Helix-turn-helix domain-containing protein</fullName>
    </submittedName>
</protein>
<comment type="caution">
    <text evidence="1">The sequence shown here is derived from an EMBL/GenBank/DDBJ whole genome shotgun (WGS) entry which is preliminary data.</text>
</comment>